<dbReference type="OrthoDB" id="7555182at2759"/>
<keyword evidence="1" id="KW-0862">Zinc</keyword>
<evidence type="ECO:0000313" key="3">
    <source>
        <dbReference type="EMBL" id="KMQ88559.1"/>
    </source>
</evidence>
<gene>
    <name evidence="3" type="ORF">RF55_11933</name>
</gene>
<organism evidence="3 4">
    <name type="scientific">Lasius niger</name>
    <name type="common">Black garden ant</name>
    <dbReference type="NCBI Taxonomy" id="67767"/>
    <lineage>
        <taxon>Eukaryota</taxon>
        <taxon>Metazoa</taxon>
        <taxon>Ecdysozoa</taxon>
        <taxon>Arthropoda</taxon>
        <taxon>Hexapoda</taxon>
        <taxon>Insecta</taxon>
        <taxon>Pterygota</taxon>
        <taxon>Neoptera</taxon>
        <taxon>Endopterygota</taxon>
        <taxon>Hymenoptera</taxon>
        <taxon>Apocrita</taxon>
        <taxon>Aculeata</taxon>
        <taxon>Formicoidea</taxon>
        <taxon>Formicidae</taxon>
        <taxon>Formicinae</taxon>
        <taxon>Lasius</taxon>
        <taxon>Lasius</taxon>
    </lineage>
</organism>
<keyword evidence="4" id="KW-1185">Reference proteome</keyword>
<dbReference type="EMBL" id="LBMM01008883">
    <property type="protein sequence ID" value="KMQ88559.1"/>
    <property type="molecule type" value="Genomic_DNA"/>
</dbReference>
<dbReference type="GO" id="GO:0003676">
    <property type="term" value="F:nucleic acid binding"/>
    <property type="evidence" value="ECO:0007669"/>
    <property type="project" value="InterPro"/>
</dbReference>
<keyword evidence="1" id="KW-0479">Metal-binding</keyword>
<accession>A0A0J7KEC3</accession>
<feature type="domain" description="CCHC-type" evidence="2">
    <location>
        <begin position="175"/>
        <end position="190"/>
    </location>
</feature>
<proteinExistence type="predicted"/>
<dbReference type="GO" id="GO:0008270">
    <property type="term" value="F:zinc ion binding"/>
    <property type="evidence" value="ECO:0007669"/>
    <property type="project" value="UniProtKB-KW"/>
</dbReference>
<evidence type="ECO:0000259" key="2">
    <source>
        <dbReference type="PROSITE" id="PS50158"/>
    </source>
</evidence>
<dbReference type="InterPro" id="IPR001878">
    <property type="entry name" value="Znf_CCHC"/>
</dbReference>
<dbReference type="PROSITE" id="PS50158">
    <property type="entry name" value="ZF_CCHC"/>
    <property type="match status" value="1"/>
</dbReference>
<name>A0A0J7KEC3_LASNI</name>
<keyword evidence="1" id="KW-0863">Zinc-finger</keyword>
<reference evidence="3 4" key="1">
    <citation type="submission" date="2015-04" db="EMBL/GenBank/DDBJ databases">
        <title>Lasius niger genome sequencing.</title>
        <authorList>
            <person name="Konorov E.A."/>
            <person name="Nikitin M.A."/>
            <person name="Kirill M.V."/>
            <person name="Chang P."/>
        </authorList>
    </citation>
    <scope>NUCLEOTIDE SEQUENCE [LARGE SCALE GENOMIC DNA]</scope>
    <source>
        <tissue evidence="3">Whole</tissue>
    </source>
</reference>
<protein>
    <recommendedName>
        <fullName evidence="2">CCHC-type domain-containing protein</fullName>
    </recommendedName>
</protein>
<dbReference type="STRING" id="67767.A0A0J7KEC3"/>
<comment type="caution">
    <text evidence="3">The sequence shown here is derived from an EMBL/GenBank/DDBJ whole genome shotgun (WGS) entry which is preliminary data.</text>
</comment>
<evidence type="ECO:0000313" key="4">
    <source>
        <dbReference type="Proteomes" id="UP000036403"/>
    </source>
</evidence>
<dbReference type="PaxDb" id="67767-A0A0J7KEC3"/>
<dbReference type="Proteomes" id="UP000036403">
    <property type="component" value="Unassembled WGS sequence"/>
</dbReference>
<dbReference type="AlphaFoldDB" id="A0A0J7KEC3"/>
<sequence length="238" mass="27229">MNQIQRRQSLCIIKSFFVYIKYKQEVINKEVCPLTFLEASRCIYKAGINFKNITNHGRNAWKITCDSIINANAATNNKELKRLGFFAFIPRFKLIRKGVIKGSYRCNGDRIITQEEDNKGIVINRIFRLKRKEATTGMWVDSQSLCIEFESQTLPQDIKLWGAVVPVSTFIPQVRRCFRCGCFGHISKSCSAVQRCLTCSDSHAIEKGIRCNKKKKCINCSGEHLTLDRACPKFLTSV</sequence>
<evidence type="ECO:0000256" key="1">
    <source>
        <dbReference type="PROSITE-ProRule" id="PRU00047"/>
    </source>
</evidence>